<dbReference type="NCBIfam" id="TIGR00174">
    <property type="entry name" value="miaA"/>
    <property type="match status" value="1"/>
</dbReference>
<dbReference type="AlphaFoldDB" id="K3W7G0"/>
<protein>
    <recommendedName>
        <fullName evidence="9">tRNA dimethylallyltransferase</fullName>
    </recommendedName>
</protein>
<evidence type="ECO:0000256" key="3">
    <source>
        <dbReference type="ARBA" id="ARBA00022741"/>
    </source>
</evidence>
<dbReference type="InterPro" id="IPR039657">
    <property type="entry name" value="Dimethylallyltransferase"/>
</dbReference>
<proteinExistence type="inferred from homology"/>
<dbReference type="Gene3D" id="3.30.160.60">
    <property type="entry name" value="Classic Zinc Finger"/>
    <property type="match status" value="1"/>
</dbReference>
<keyword evidence="3 5" id="KW-0547">Nucleotide-binding</keyword>
<name>K3W7G0_GLOUD</name>
<dbReference type="FunCoup" id="K3W7G0">
    <property type="interactions" value="386"/>
</dbReference>
<feature type="compositionally biased region" description="Acidic residues" evidence="6">
    <location>
        <begin position="259"/>
        <end position="268"/>
    </location>
</feature>
<comment type="similarity">
    <text evidence="1 5">Belongs to the IPP transferase family.</text>
</comment>
<evidence type="ECO:0008006" key="9">
    <source>
        <dbReference type="Google" id="ProtNLM"/>
    </source>
</evidence>
<dbReference type="InterPro" id="IPR018022">
    <property type="entry name" value="IPT"/>
</dbReference>
<dbReference type="GO" id="GO:0052381">
    <property type="term" value="F:tRNA dimethylallyltransferase activity"/>
    <property type="evidence" value="ECO:0007669"/>
    <property type="project" value="InterPro"/>
</dbReference>
<dbReference type="SUPFAM" id="SSF52540">
    <property type="entry name" value="P-loop containing nucleoside triphosphate hydrolases"/>
    <property type="match status" value="1"/>
</dbReference>
<dbReference type="HAMAP" id="MF_00185">
    <property type="entry name" value="IPP_trans"/>
    <property type="match status" value="1"/>
</dbReference>
<evidence type="ECO:0000313" key="7">
    <source>
        <dbReference type="EnsemblProtists" id="PYU1_T000901"/>
    </source>
</evidence>
<dbReference type="PANTHER" id="PTHR11088:SF89">
    <property type="entry name" value="TRNA DIMETHYLALLYLTRANSFERASE"/>
    <property type="match status" value="1"/>
</dbReference>
<dbReference type="InParanoid" id="K3W7G0"/>
<keyword evidence="4 5" id="KW-0067">ATP-binding</keyword>
<accession>K3W7G0</accession>
<dbReference type="GO" id="GO:0005739">
    <property type="term" value="C:mitochondrion"/>
    <property type="evidence" value="ECO:0007669"/>
    <property type="project" value="TreeGrafter"/>
</dbReference>
<evidence type="ECO:0000256" key="2">
    <source>
        <dbReference type="ARBA" id="ARBA00022679"/>
    </source>
</evidence>
<evidence type="ECO:0000256" key="4">
    <source>
        <dbReference type="ARBA" id="ARBA00022840"/>
    </source>
</evidence>
<reference evidence="7" key="3">
    <citation type="submission" date="2015-02" db="UniProtKB">
        <authorList>
            <consortium name="EnsemblProtists"/>
        </authorList>
    </citation>
    <scope>IDENTIFICATION</scope>
    <source>
        <strain evidence="7">DAOM BR144</strain>
    </source>
</reference>
<dbReference type="EnsemblProtists" id="PYU1_T000901">
    <property type="protein sequence ID" value="PYU1_T000901"/>
    <property type="gene ID" value="PYU1_G000901"/>
</dbReference>
<dbReference type="STRING" id="431595.K3W7G0"/>
<evidence type="ECO:0000313" key="8">
    <source>
        <dbReference type="Proteomes" id="UP000019132"/>
    </source>
</evidence>
<keyword evidence="8" id="KW-1185">Reference proteome</keyword>
<dbReference type="Proteomes" id="UP000019132">
    <property type="component" value="Unassembled WGS sequence"/>
</dbReference>
<sequence length="500" mass="56321">MALRKVLVVIGTTGAGKTKLSIDLAKAVGGEIINSDAMQMYRGLDIATAKITESEKEGVPHHLFDIVDPSSRCDVLAFKQLALSTIEDVLARGKVPIIVGGTMYYTQSILWKSQLLDDVATVNSDNNTEYGVVTAKETNEEEQTSAQLYEALRAVDPVMAARLHVNNVRKVQRSLEVFRQTGIPHSKHIARQESEKRNVEKYFDACAFWVHCADKSMLADRLAKRVDTMIATGLADEIKTLRAHVKANPPRLRPKENDANDDNGDSEPDNSVGILQAIGYKEFQPYFDALEAIETENPQGEDTEEDTQQQLRRIFDECVAQLNVATRQYARRQLSWIRNRFVTRNIPVYQVDSSDVSQWETLVKEPSVQIAQDFLANRAIAPKFQSVQEMQPDAKELSLDDKYRETICEICGGRKFTGTKQWDAHLKSKGHKFHLKRIELENDPQVNYRKQRRAQVETQGEDLVGNEETGQENATVAKRAKTQNSVEAGVTASERERSQE</sequence>
<reference evidence="8" key="1">
    <citation type="journal article" date="2010" name="Genome Biol.">
        <title>Genome sequence of the necrotrophic plant pathogen Pythium ultimum reveals original pathogenicity mechanisms and effector repertoire.</title>
        <authorList>
            <person name="Levesque C.A."/>
            <person name="Brouwer H."/>
            <person name="Cano L."/>
            <person name="Hamilton J.P."/>
            <person name="Holt C."/>
            <person name="Huitema E."/>
            <person name="Raffaele S."/>
            <person name="Robideau G.P."/>
            <person name="Thines M."/>
            <person name="Win J."/>
            <person name="Zerillo M.M."/>
            <person name="Beakes G.W."/>
            <person name="Boore J.L."/>
            <person name="Busam D."/>
            <person name="Dumas B."/>
            <person name="Ferriera S."/>
            <person name="Fuerstenberg S.I."/>
            <person name="Gachon C.M."/>
            <person name="Gaulin E."/>
            <person name="Govers F."/>
            <person name="Grenville-Briggs L."/>
            <person name="Horner N."/>
            <person name="Hostetler J."/>
            <person name="Jiang R.H."/>
            <person name="Johnson J."/>
            <person name="Krajaejun T."/>
            <person name="Lin H."/>
            <person name="Meijer H.J."/>
            <person name="Moore B."/>
            <person name="Morris P."/>
            <person name="Phuntmart V."/>
            <person name="Puiu D."/>
            <person name="Shetty J."/>
            <person name="Stajich J.E."/>
            <person name="Tripathy S."/>
            <person name="Wawra S."/>
            <person name="van West P."/>
            <person name="Whitty B.R."/>
            <person name="Coutinho P.M."/>
            <person name="Henrissat B."/>
            <person name="Martin F."/>
            <person name="Thomas P.D."/>
            <person name="Tyler B.M."/>
            <person name="De Vries R.P."/>
            <person name="Kamoun S."/>
            <person name="Yandell M."/>
            <person name="Tisserat N."/>
            <person name="Buell C.R."/>
        </authorList>
    </citation>
    <scope>NUCLEOTIDE SEQUENCE</scope>
    <source>
        <strain evidence="8">DAOM:BR144</strain>
    </source>
</reference>
<dbReference type="HOGENOM" id="CLU_032616_2_3_1"/>
<keyword evidence="2 5" id="KW-0808">Transferase</keyword>
<dbReference type="eggNOG" id="KOG1384">
    <property type="taxonomic scope" value="Eukaryota"/>
</dbReference>
<dbReference type="GO" id="GO:0005524">
    <property type="term" value="F:ATP binding"/>
    <property type="evidence" value="ECO:0007669"/>
    <property type="project" value="UniProtKB-KW"/>
</dbReference>
<dbReference type="Gene3D" id="3.40.50.300">
    <property type="entry name" value="P-loop containing nucleotide triphosphate hydrolases"/>
    <property type="match status" value="1"/>
</dbReference>
<evidence type="ECO:0000256" key="6">
    <source>
        <dbReference type="SAM" id="MobiDB-lite"/>
    </source>
</evidence>
<dbReference type="EMBL" id="GL376620">
    <property type="status" value="NOT_ANNOTATED_CDS"/>
    <property type="molecule type" value="Genomic_DNA"/>
</dbReference>
<feature type="region of interest" description="Disordered" evidence="6">
    <location>
        <begin position="245"/>
        <end position="271"/>
    </location>
</feature>
<dbReference type="OMA" id="VPHYLID"/>
<dbReference type="Gene3D" id="1.10.20.140">
    <property type="match status" value="1"/>
</dbReference>
<dbReference type="PANTHER" id="PTHR11088">
    <property type="entry name" value="TRNA DIMETHYLALLYLTRANSFERASE"/>
    <property type="match status" value="1"/>
</dbReference>
<evidence type="ECO:0000256" key="1">
    <source>
        <dbReference type="ARBA" id="ARBA00005842"/>
    </source>
</evidence>
<dbReference type="GO" id="GO:0006400">
    <property type="term" value="P:tRNA modification"/>
    <property type="evidence" value="ECO:0007669"/>
    <property type="project" value="TreeGrafter"/>
</dbReference>
<dbReference type="Pfam" id="PF01715">
    <property type="entry name" value="IPPT"/>
    <property type="match status" value="1"/>
</dbReference>
<dbReference type="VEuPathDB" id="FungiDB:PYU1_G000901"/>
<reference evidence="8" key="2">
    <citation type="submission" date="2010-04" db="EMBL/GenBank/DDBJ databases">
        <authorList>
            <person name="Buell R."/>
            <person name="Hamilton J."/>
            <person name="Hostetler J."/>
        </authorList>
    </citation>
    <scope>NUCLEOTIDE SEQUENCE [LARGE SCALE GENOMIC DNA]</scope>
    <source>
        <strain evidence="8">DAOM:BR144</strain>
    </source>
</reference>
<organism evidence="7 8">
    <name type="scientific">Globisporangium ultimum (strain ATCC 200006 / CBS 805.95 / DAOM BR144)</name>
    <name type="common">Pythium ultimum</name>
    <dbReference type="NCBI Taxonomy" id="431595"/>
    <lineage>
        <taxon>Eukaryota</taxon>
        <taxon>Sar</taxon>
        <taxon>Stramenopiles</taxon>
        <taxon>Oomycota</taxon>
        <taxon>Peronosporomycetes</taxon>
        <taxon>Pythiales</taxon>
        <taxon>Pythiaceae</taxon>
        <taxon>Globisporangium</taxon>
    </lineage>
</organism>
<feature type="region of interest" description="Disordered" evidence="6">
    <location>
        <begin position="444"/>
        <end position="500"/>
    </location>
</feature>
<dbReference type="InterPro" id="IPR027417">
    <property type="entry name" value="P-loop_NTPase"/>
</dbReference>
<evidence type="ECO:0000256" key="5">
    <source>
        <dbReference type="RuleBase" id="RU003785"/>
    </source>
</evidence>